<dbReference type="STRING" id="90262.A0A1X2HSJ4"/>
<protein>
    <submittedName>
        <fullName evidence="2">Uncharacterized protein</fullName>
    </submittedName>
</protein>
<dbReference type="AlphaFoldDB" id="A0A1X2HSJ4"/>
<evidence type="ECO:0000313" key="3">
    <source>
        <dbReference type="Proteomes" id="UP000193560"/>
    </source>
</evidence>
<dbReference type="EMBL" id="MCGE01000055">
    <property type="protein sequence ID" value="ORZ02006.1"/>
    <property type="molecule type" value="Genomic_DNA"/>
</dbReference>
<proteinExistence type="predicted"/>
<sequence length="178" mass="20755">MIVTTSSNNFSSHSPPSCHLPSNPWSNKTQVHHLRQQLSSPSLSRAHQKTQAVARTFFPVSPTRGFTYIYLNTNKRLPTKELRRKFRRLDINTNRLLDIHYPTRNVIATLIHNDFEQEFLHQLSTFGITPIEGFDPLDPKHIQNPDFNDDSTSQFEKEQFAFKTVNQRMTRTCTICRQ</sequence>
<dbReference type="Proteomes" id="UP000193560">
    <property type="component" value="Unassembled WGS sequence"/>
</dbReference>
<evidence type="ECO:0000256" key="1">
    <source>
        <dbReference type="SAM" id="MobiDB-lite"/>
    </source>
</evidence>
<comment type="caution">
    <text evidence="2">The sequence shown here is derived from an EMBL/GenBank/DDBJ whole genome shotgun (WGS) entry which is preliminary data.</text>
</comment>
<accession>A0A1X2HSJ4</accession>
<dbReference type="OrthoDB" id="2279044at2759"/>
<organism evidence="2 3">
    <name type="scientific">Absidia repens</name>
    <dbReference type="NCBI Taxonomy" id="90262"/>
    <lineage>
        <taxon>Eukaryota</taxon>
        <taxon>Fungi</taxon>
        <taxon>Fungi incertae sedis</taxon>
        <taxon>Mucoromycota</taxon>
        <taxon>Mucoromycotina</taxon>
        <taxon>Mucoromycetes</taxon>
        <taxon>Mucorales</taxon>
        <taxon>Cunninghamellaceae</taxon>
        <taxon>Absidia</taxon>
    </lineage>
</organism>
<gene>
    <name evidence="2" type="ORF">BCR42DRAFT_475594</name>
</gene>
<feature type="compositionally biased region" description="Low complexity" evidence="1">
    <location>
        <begin position="1"/>
        <end position="24"/>
    </location>
</feature>
<name>A0A1X2HSJ4_9FUNG</name>
<evidence type="ECO:0000313" key="2">
    <source>
        <dbReference type="EMBL" id="ORZ02006.1"/>
    </source>
</evidence>
<reference evidence="2 3" key="1">
    <citation type="submission" date="2016-07" db="EMBL/GenBank/DDBJ databases">
        <title>Pervasive Adenine N6-methylation of Active Genes in Fungi.</title>
        <authorList>
            <consortium name="DOE Joint Genome Institute"/>
            <person name="Mondo S.J."/>
            <person name="Dannebaum R.O."/>
            <person name="Kuo R.C."/>
            <person name="Labutti K."/>
            <person name="Haridas S."/>
            <person name="Kuo A."/>
            <person name="Salamov A."/>
            <person name="Ahrendt S.R."/>
            <person name="Lipzen A."/>
            <person name="Sullivan W."/>
            <person name="Andreopoulos W.B."/>
            <person name="Clum A."/>
            <person name="Lindquist E."/>
            <person name="Daum C."/>
            <person name="Ramamoorthy G.K."/>
            <person name="Gryganskyi A."/>
            <person name="Culley D."/>
            <person name="Magnuson J.K."/>
            <person name="James T.Y."/>
            <person name="O'Malley M.A."/>
            <person name="Stajich J.E."/>
            <person name="Spatafora J.W."/>
            <person name="Visel A."/>
            <person name="Grigoriev I.V."/>
        </authorList>
    </citation>
    <scope>NUCLEOTIDE SEQUENCE [LARGE SCALE GENOMIC DNA]</scope>
    <source>
        <strain evidence="2 3">NRRL 1336</strain>
    </source>
</reference>
<keyword evidence="3" id="KW-1185">Reference proteome</keyword>
<feature type="region of interest" description="Disordered" evidence="1">
    <location>
        <begin position="1"/>
        <end position="26"/>
    </location>
</feature>